<name>A0A381QKI4_9ZZZZ</name>
<dbReference type="CDD" id="cd02440">
    <property type="entry name" value="AdoMet_MTases"/>
    <property type="match status" value="1"/>
</dbReference>
<protein>
    <recommendedName>
        <fullName evidence="2">Methylase</fullName>
    </recommendedName>
</protein>
<evidence type="ECO:0008006" key="2">
    <source>
        <dbReference type="Google" id="ProtNLM"/>
    </source>
</evidence>
<dbReference type="Pfam" id="PF06080">
    <property type="entry name" value="DUF938"/>
    <property type="match status" value="1"/>
</dbReference>
<gene>
    <name evidence="1" type="ORF">METZ01_LOCUS30967</name>
</gene>
<dbReference type="EMBL" id="UINC01001341">
    <property type="protein sequence ID" value="SUZ78113.1"/>
    <property type="molecule type" value="Genomic_DNA"/>
</dbReference>
<dbReference type="PANTHER" id="PTHR20974:SF0">
    <property type="entry name" value="UPF0585 PROTEIN CG18661"/>
    <property type="match status" value="1"/>
</dbReference>
<dbReference type="AlphaFoldDB" id="A0A381QKI4"/>
<dbReference type="Gene3D" id="3.40.50.150">
    <property type="entry name" value="Vaccinia Virus protein VP39"/>
    <property type="match status" value="1"/>
</dbReference>
<proteinExistence type="predicted"/>
<accession>A0A381QKI4</accession>
<organism evidence="1">
    <name type="scientific">marine metagenome</name>
    <dbReference type="NCBI Taxonomy" id="408172"/>
    <lineage>
        <taxon>unclassified sequences</taxon>
        <taxon>metagenomes</taxon>
        <taxon>ecological metagenomes</taxon>
    </lineage>
</organism>
<sequence length="206" mass="22950">MSFPAPAPFSQASENNKFPILDVLKRHLINRSSLLEVGGGTGQHAAFFARHFPDLIWQSSDIASNVKSLNLRLANTKLKNLPLATSLDVNEETWNYGVYDAIFSANCLHIISEDSVINLLRGASKHINNGGVLLVYGPFKYRGKFTTESNAGFDRWLKARDPESGIRDFEWVNELAEEVGFSLIEDNAMPANNQLLAWAKIKREAS</sequence>
<dbReference type="InterPro" id="IPR010342">
    <property type="entry name" value="DUF938"/>
</dbReference>
<dbReference type="PANTHER" id="PTHR20974">
    <property type="entry name" value="UPF0585 PROTEIN CG18661"/>
    <property type="match status" value="1"/>
</dbReference>
<reference evidence="1" key="1">
    <citation type="submission" date="2018-05" db="EMBL/GenBank/DDBJ databases">
        <authorList>
            <person name="Lanie J.A."/>
            <person name="Ng W.-L."/>
            <person name="Kazmierczak K.M."/>
            <person name="Andrzejewski T.M."/>
            <person name="Davidsen T.M."/>
            <person name="Wayne K.J."/>
            <person name="Tettelin H."/>
            <person name="Glass J.I."/>
            <person name="Rusch D."/>
            <person name="Podicherti R."/>
            <person name="Tsui H.-C.T."/>
            <person name="Winkler M.E."/>
        </authorList>
    </citation>
    <scope>NUCLEOTIDE SEQUENCE</scope>
</reference>
<evidence type="ECO:0000313" key="1">
    <source>
        <dbReference type="EMBL" id="SUZ78113.1"/>
    </source>
</evidence>
<dbReference type="InterPro" id="IPR029063">
    <property type="entry name" value="SAM-dependent_MTases_sf"/>
</dbReference>
<dbReference type="SUPFAM" id="SSF53335">
    <property type="entry name" value="S-adenosyl-L-methionine-dependent methyltransferases"/>
    <property type="match status" value="1"/>
</dbReference>